<reference evidence="10" key="1">
    <citation type="submission" date="2019-10" db="EMBL/GenBank/DDBJ databases">
        <title>Complete genome sequence of Corynebacterium urogenitalis DSM 108747, isolated from the genital tract of a cow.</title>
        <authorList>
            <person name="Ruckert C."/>
            <person name="Ballas P."/>
            <person name="Wagener K."/>
            <person name="Drillich M."/>
            <person name="Kaempfer P."/>
            <person name="Busse H.-J."/>
            <person name="Ehling-Schulz M."/>
        </authorList>
    </citation>
    <scope>NUCLEOTIDE SEQUENCE [LARGE SCALE GENOMIC DNA]</scope>
    <source>
        <strain evidence="10">LMM 1652</strain>
    </source>
</reference>
<accession>A0A5J6ZA44</accession>
<keyword evidence="10" id="KW-1185">Reference proteome</keyword>
<protein>
    <recommendedName>
        <fullName evidence="11">C50 carotenoid epsilon cyclase</fullName>
    </recommendedName>
</protein>
<evidence type="ECO:0008006" key="11">
    <source>
        <dbReference type="Google" id="ProtNLM"/>
    </source>
</evidence>
<feature type="transmembrane region" description="Helical" evidence="8">
    <location>
        <begin position="35"/>
        <end position="61"/>
    </location>
</feature>
<gene>
    <name evidence="9" type="ORF">CUROG_08920</name>
</gene>
<evidence type="ECO:0000256" key="4">
    <source>
        <dbReference type="ARBA" id="ARBA00022746"/>
    </source>
</evidence>
<dbReference type="NCBIfam" id="TIGR03462">
    <property type="entry name" value="CarR_dom_SF"/>
    <property type="match status" value="1"/>
</dbReference>
<organism evidence="9 10">
    <name type="scientific">Corynebacterium urogenitale</name>
    <dbReference type="NCBI Taxonomy" id="2487892"/>
    <lineage>
        <taxon>Bacteria</taxon>
        <taxon>Bacillati</taxon>
        <taxon>Actinomycetota</taxon>
        <taxon>Actinomycetes</taxon>
        <taxon>Mycobacteriales</taxon>
        <taxon>Corynebacteriaceae</taxon>
        <taxon>Corynebacterium</taxon>
    </lineage>
</organism>
<feature type="transmembrane region" description="Helical" evidence="8">
    <location>
        <begin position="81"/>
        <end position="101"/>
    </location>
</feature>
<dbReference type="GO" id="GO:0016117">
    <property type="term" value="P:carotenoid biosynthetic process"/>
    <property type="evidence" value="ECO:0007669"/>
    <property type="project" value="UniProtKB-KW"/>
</dbReference>
<dbReference type="AlphaFoldDB" id="A0A5J6ZA44"/>
<sequence>MSVVYISFLLLSLCCMVICDHRWKLAFFFDAKRAALLSALMVGLFVVWDAFGIAQGVFFRGDSPYMLGVELAPEMPVEEPIFLFFLTYLTINLTSGARLILQNLDSSGGENAA</sequence>
<name>A0A5J6ZA44_9CORY</name>
<evidence type="ECO:0000256" key="5">
    <source>
        <dbReference type="ARBA" id="ARBA00022989"/>
    </source>
</evidence>
<keyword evidence="4" id="KW-0125">Carotenoid biosynthesis</keyword>
<feature type="transmembrane region" description="Helical" evidence="8">
    <location>
        <begin position="6"/>
        <end position="23"/>
    </location>
</feature>
<dbReference type="OrthoDB" id="4774157at2"/>
<evidence type="ECO:0000256" key="3">
    <source>
        <dbReference type="ARBA" id="ARBA00022692"/>
    </source>
</evidence>
<dbReference type="GO" id="GO:0016020">
    <property type="term" value="C:membrane"/>
    <property type="evidence" value="ECO:0007669"/>
    <property type="project" value="UniProtKB-SubCell"/>
</dbReference>
<dbReference type="KEGG" id="cuo:CUROG_08920"/>
<dbReference type="GO" id="GO:0016872">
    <property type="term" value="F:intramolecular lyase activity"/>
    <property type="evidence" value="ECO:0007669"/>
    <property type="project" value="InterPro"/>
</dbReference>
<evidence type="ECO:0000256" key="1">
    <source>
        <dbReference type="ARBA" id="ARBA00004141"/>
    </source>
</evidence>
<evidence type="ECO:0000313" key="9">
    <source>
        <dbReference type="EMBL" id="QFQ03132.1"/>
    </source>
</evidence>
<comment type="pathway">
    <text evidence="2">Carotenoid biosynthesis.</text>
</comment>
<keyword evidence="6 8" id="KW-0472">Membrane</keyword>
<keyword evidence="5 8" id="KW-1133">Transmembrane helix</keyword>
<evidence type="ECO:0000256" key="7">
    <source>
        <dbReference type="ARBA" id="ARBA00023235"/>
    </source>
</evidence>
<keyword evidence="7" id="KW-0413">Isomerase</keyword>
<dbReference type="InterPro" id="IPR017825">
    <property type="entry name" value="Lycopene_cyclase_dom"/>
</dbReference>
<dbReference type="RefSeq" id="WP_151903413.1">
    <property type="nucleotide sequence ID" value="NZ_CP045032.1"/>
</dbReference>
<evidence type="ECO:0000256" key="6">
    <source>
        <dbReference type="ARBA" id="ARBA00023136"/>
    </source>
</evidence>
<evidence type="ECO:0000256" key="8">
    <source>
        <dbReference type="SAM" id="Phobius"/>
    </source>
</evidence>
<dbReference type="Proteomes" id="UP000326711">
    <property type="component" value="Chromosome"/>
</dbReference>
<evidence type="ECO:0000256" key="2">
    <source>
        <dbReference type="ARBA" id="ARBA00004829"/>
    </source>
</evidence>
<dbReference type="GO" id="GO:0045436">
    <property type="term" value="F:lycopene beta cyclase activity"/>
    <property type="evidence" value="ECO:0007669"/>
    <property type="project" value="UniProtKB-ARBA"/>
</dbReference>
<keyword evidence="3 8" id="KW-0812">Transmembrane</keyword>
<comment type="subcellular location">
    <subcellularLocation>
        <location evidence="1">Membrane</location>
        <topology evidence="1">Multi-pass membrane protein</topology>
    </subcellularLocation>
</comment>
<dbReference type="EMBL" id="CP045032">
    <property type="protein sequence ID" value="QFQ03132.1"/>
    <property type="molecule type" value="Genomic_DNA"/>
</dbReference>
<proteinExistence type="predicted"/>
<evidence type="ECO:0000313" key="10">
    <source>
        <dbReference type="Proteomes" id="UP000326711"/>
    </source>
</evidence>